<evidence type="ECO:0000259" key="2">
    <source>
        <dbReference type="PROSITE" id="PS50878"/>
    </source>
</evidence>
<dbReference type="OrthoDB" id="680809at2759"/>
<comment type="caution">
    <text evidence="3">The sequence shown here is derived from an EMBL/GenBank/DDBJ whole genome shotgun (WGS) entry which is preliminary data.</text>
</comment>
<dbReference type="InterPro" id="IPR043502">
    <property type="entry name" value="DNA/RNA_pol_sf"/>
</dbReference>
<evidence type="ECO:0000313" key="4">
    <source>
        <dbReference type="Proteomes" id="UP000829196"/>
    </source>
</evidence>
<dbReference type="AlphaFoldDB" id="A0A8T3BSY4"/>
<name>A0A8T3BSY4_DENNO</name>
<organism evidence="3 4">
    <name type="scientific">Dendrobium nobile</name>
    <name type="common">Orchid</name>
    <dbReference type="NCBI Taxonomy" id="94219"/>
    <lineage>
        <taxon>Eukaryota</taxon>
        <taxon>Viridiplantae</taxon>
        <taxon>Streptophyta</taxon>
        <taxon>Embryophyta</taxon>
        <taxon>Tracheophyta</taxon>
        <taxon>Spermatophyta</taxon>
        <taxon>Magnoliopsida</taxon>
        <taxon>Liliopsida</taxon>
        <taxon>Asparagales</taxon>
        <taxon>Orchidaceae</taxon>
        <taxon>Epidendroideae</taxon>
        <taxon>Malaxideae</taxon>
        <taxon>Dendrobiinae</taxon>
        <taxon>Dendrobium</taxon>
    </lineage>
</organism>
<keyword evidence="4" id="KW-1185">Reference proteome</keyword>
<evidence type="ECO:0000256" key="1">
    <source>
        <dbReference type="SAM" id="MobiDB-lite"/>
    </source>
</evidence>
<reference evidence="3" key="1">
    <citation type="journal article" date="2022" name="Front. Genet.">
        <title>Chromosome-Scale Assembly of the Dendrobium nobile Genome Provides Insights Into the Molecular Mechanism of the Biosynthesis of the Medicinal Active Ingredient of Dendrobium.</title>
        <authorList>
            <person name="Xu Q."/>
            <person name="Niu S.-C."/>
            <person name="Li K.-L."/>
            <person name="Zheng P.-J."/>
            <person name="Zhang X.-J."/>
            <person name="Jia Y."/>
            <person name="Liu Y."/>
            <person name="Niu Y.-X."/>
            <person name="Yu L.-H."/>
            <person name="Chen D.-F."/>
            <person name="Zhang G.-Q."/>
        </authorList>
    </citation>
    <scope>NUCLEOTIDE SEQUENCE</scope>
    <source>
        <tissue evidence="3">Leaf</tissue>
    </source>
</reference>
<feature type="domain" description="Reverse transcriptase" evidence="2">
    <location>
        <begin position="1"/>
        <end position="174"/>
    </location>
</feature>
<dbReference type="SUPFAM" id="SSF56672">
    <property type="entry name" value="DNA/RNA polymerases"/>
    <property type="match status" value="1"/>
</dbReference>
<evidence type="ECO:0000313" key="3">
    <source>
        <dbReference type="EMBL" id="KAI0519196.1"/>
    </source>
</evidence>
<sequence length="600" mass="67154">MCALENPRPDEISSSSPATGPRENFRPDDPNFVPTNHTTKTDFLHNLYRSSRTIQLRPGRTWSRTDITSSGLRQGCPLSPLLFTVVMDAFSCLVDEGNFKGISCGTMVFSHLLYADDVLVFGEASLRNATTLKEILNSFAISTGLSINVLKSSVLFSSNTTNANDIASLLGFSLTDHSLNYLGLPISIKNLNSTHFQSLLSKLSTLLAGWKVKFLSFAGRIQYLKFTIANSIAYWIRGAILPKNCCKAIDRLCSRFLFHGSSIEKKLHLISWKKTCLPTEFGGLGIPDIQSLSFGFTCSFIWRFYSHNSLTANWFRQKYSSPFKPSPLKASKFWGFTCTVAHKLKQSLKFVVTRDNCILDAVWDPWINGMASSELIQDTGSHFIDVQTLVCDGQWHISGSRLYGISHSILSIPILQDNSGCVEWTGSGKPCFKTFRKLYFLGCEKIRIFVFWSFVARYTFLGGKEMSDVLKGNRRILALSMVFLGNDDQDMLLPPLPLDGQGFSAPFSGIAFDTSCNLPLLFCFPWQPGQVPFECSGGSDVAGYLLYCFTWTCSLMTEPAYGIPSHFLCVWDWFCSLAVKDCNFGFVQVLDHLLFVLWDE</sequence>
<protein>
    <recommendedName>
        <fullName evidence="2">Reverse transcriptase domain-containing protein</fullName>
    </recommendedName>
</protein>
<dbReference type="PANTHER" id="PTHR33116">
    <property type="entry name" value="REVERSE TRANSCRIPTASE ZINC-BINDING DOMAIN-CONTAINING PROTEIN-RELATED-RELATED"/>
    <property type="match status" value="1"/>
</dbReference>
<dbReference type="Proteomes" id="UP000829196">
    <property type="component" value="Unassembled WGS sequence"/>
</dbReference>
<dbReference type="InterPro" id="IPR000477">
    <property type="entry name" value="RT_dom"/>
</dbReference>
<dbReference type="PROSITE" id="PS50878">
    <property type="entry name" value="RT_POL"/>
    <property type="match status" value="1"/>
</dbReference>
<proteinExistence type="predicted"/>
<gene>
    <name evidence="3" type="ORF">KFK09_006638</name>
</gene>
<feature type="region of interest" description="Disordered" evidence="1">
    <location>
        <begin position="1"/>
        <end position="36"/>
    </location>
</feature>
<dbReference type="Pfam" id="PF00078">
    <property type="entry name" value="RVT_1"/>
    <property type="match status" value="1"/>
</dbReference>
<dbReference type="PANTHER" id="PTHR33116:SF86">
    <property type="entry name" value="REVERSE TRANSCRIPTASE DOMAIN-CONTAINING PROTEIN"/>
    <property type="match status" value="1"/>
</dbReference>
<dbReference type="EMBL" id="JAGYWB010000006">
    <property type="protein sequence ID" value="KAI0519196.1"/>
    <property type="molecule type" value="Genomic_DNA"/>
</dbReference>
<accession>A0A8T3BSY4</accession>